<sequence length="178" mass="20892">MSVPKNLYEKFINLNYEVITQKDNFTLSKAGNIYLIKGISIKSQDKIINHLTSSQELVKYHPSIVHIEDLSEELRFIRVKPKMKYVEMSYVDRLENWKKIVDDNIVYFISKLVPLTEEIKNKTNDNDIIYIEEGLILGRIENNNVEVFIKHDTLEDVICDIIAINFLIIIIEFEKSNI</sequence>
<dbReference type="EMBL" id="CABVLZ010000004">
    <property type="protein sequence ID" value="VVU95342.1"/>
    <property type="molecule type" value="Genomic_DNA"/>
</dbReference>
<protein>
    <submittedName>
        <fullName evidence="1">Uncharacterized protein</fullName>
    </submittedName>
</protein>
<name>A0A5E8CM38_9ZZZZ</name>
<evidence type="ECO:0000313" key="1">
    <source>
        <dbReference type="EMBL" id="VVU95342.1"/>
    </source>
</evidence>
<proteinExistence type="predicted"/>
<reference evidence="1" key="1">
    <citation type="submission" date="2019-09" db="EMBL/GenBank/DDBJ databases">
        <authorList>
            <person name="Needham M D."/>
        </authorList>
    </citation>
    <scope>NUCLEOTIDE SEQUENCE</scope>
</reference>
<organism evidence="1">
    <name type="scientific">seawater metagenome</name>
    <dbReference type="NCBI Taxonomy" id="1561972"/>
    <lineage>
        <taxon>unclassified sequences</taxon>
        <taxon>metagenomes</taxon>
        <taxon>ecological metagenomes</taxon>
    </lineage>
</organism>
<gene>
    <name evidence="1" type="ORF">CPAV1605_1093</name>
</gene>
<dbReference type="AlphaFoldDB" id="A0A5E8CM38"/>
<accession>A0A5E8CM38</accession>